<dbReference type="EMBL" id="JANAWD010002175">
    <property type="protein sequence ID" value="KAJ3472295.1"/>
    <property type="molecule type" value="Genomic_DNA"/>
</dbReference>
<sequence>MQRQENGLGLRNAQDRVLRPAEPKSEVAPWQQEMLRRNGGDSSRTDNVAGPSKVQQESDAEPNLRIQLRATGRSLVDAPTQQTGPDDTPDNQSAGPSKVQQESNAEVSNSHLVP</sequence>
<evidence type="ECO:0000313" key="3">
    <source>
        <dbReference type="Proteomes" id="UP001212997"/>
    </source>
</evidence>
<protein>
    <submittedName>
        <fullName evidence="2">Uncharacterized protein</fullName>
    </submittedName>
</protein>
<comment type="caution">
    <text evidence="2">The sequence shown here is derived from an EMBL/GenBank/DDBJ whole genome shotgun (WGS) entry which is preliminary data.</text>
</comment>
<keyword evidence="3" id="KW-1185">Reference proteome</keyword>
<name>A0AAD5Y7D6_9APHY</name>
<proteinExistence type="predicted"/>
<evidence type="ECO:0000256" key="1">
    <source>
        <dbReference type="SAM" id="MobiDB-lite"/>
    </source>
</evidence>
<gene>
    <name evidence="2" type="ORF">NLI96_g13375</name>
</gene>
<dbReference type="Proteomes" id="UP001212997">
    <property type="component" value="Unassembled WGS sequence"/>
</dbReference>
<organism evidence="2 3">
    <name type="scientific">Meripilus lineatus</name>
    <dbReference type="NCBI Taxonomy" id="2056292"/>
    <lineage>
        <taxon>Eukaryota</taxon>
        <taxon>Fungi</taxon>
        <taxon>Dikarya</taxon>
        <taxon>Basidiomycota</taxon>
        <taxon>Agaricomycotina</taxon>
        <taxon>Agaricomycetes</taxon>
        <taxon>Polyporales</taxon>
        <taxon>Meripilaceae</taxon>
        <taxon>Meripilus</taxon>
    </lineage>
</organism>
<dbReference type="AlphaFoldDB" id="A0AAD5Y7D6"/>
<reference evidence="2" key="1">
    <citation type="submission" date="2022-07" db="EMBL/GenBank/DDBJ databases">
        <title>Genome Sequence of Physisporinus lineatus.</title>
        <authorList>
            <person name="Buettner E."/>
        </authorList>
    </citation>
    <scope>NUCLEOTIDE SEQUENCE</scope>
    <source>
        <strain evidence="2">VT162</strain>
    </source>
</reference>
<feature type="compositionally biased region" description="Polar residues" evidence="1">
    <location>
        <begin position="79"/>
        <end position="114"/>
    </location>
</feature>
<accession>A0AAD5Y7D6</accession>
<evidence type="ECO:0000313" key="2">
    <source>
        <dbReference type="EMBL" id="KAJ3472295.1"/>
    </source>
</evidence>
<feature type="region of interest" description="Disordered" evidence="1">
    <location>
        <begin position="1"/>
        <end position="114"/>
    </location>
</feature>
<feature type="compositionally biased region" description="Basic and acidic residues" evidence="1">
    <location>
        <begin position="13"/>
        <end position="25"/>
    </location>
</feature>